<evidence type="ECO:0000256" key="1">
    <source>
        <dbReference type="SAM" id="MobiDB-lite"/>
    </source>
</evidence>
<dbReference type="EnsemblProtists" id="PYU1_T003431">
    <property type="protein sequence ID" value="PYU1_T003431"/>
    <property type="gene ID" value="PYU1_G003421"/>
</dbReference>
<organism evidence="2 3">
    <name type="scientific">Globisporangium ultimum (strain ATCC 200006 / CBS 805.95 / DAOM BR144)</name>
    <name type="common">Pythium ultimum</name>
    <dbReference type="NCBI Taxonomy" id="431595"/>
    <lineage>
        <taxon>Eukaryota</taxon>
        <taxon>Sar</taxon>
        <taxon>Stramenopiles</taxon>
        <taxon>Oomycota</taxon>
        <taxon>Peronosporomycetes</taxon>
        <taxon>Pythiales</taxon>
        <taxon>Pythiaceae</taxon>
        <taxon>Globisporangium</taxon>
    </lineage>
</organism>
<evidence type="ECO:0000313" key="3">
    <source>
        <dbReference type="Proteomes" id="UP000019132"/>
    </source>
</evidence>
<dbReference type="InParanoid" id="K3WEP0"/>
<proteinExistence type="predicted"/>
<sequence length="152" mass="16762">IFALSLEELPSSHVCRGLFLGERSPFLQVASTEKVKKSVFFHAAASGPQRVQLSKFKVPRRRRTADISTIDAQPCSIATASLSGKTAERSGEENKKQETGPPPQYADLLATLVSKLDAMQLQLNTRFDSMQTQLEQLSARVQQLETPRDTSS</sequence>
<reference evidence="2" key="3">
    <citation type="submission" date="2015-02" db="UniProtKB">
        <authorList>
            <consortium name="EnsemblProtists"/>
        </authorList>
    </citation>
    <scope>IDENTIFICATION</scope>
    <source>
        <strain evidence="2">DAOM BR144</strain>
    </source>
</reference>
<reference evidence="3" key="1">
    <citation type="journal article" date="2010" name="Genome Biol.">
        <title>Genome sequence of the necrotrophic plant pathogen Pythium ultimum reveals original pathogenicity mechanisms and effector repertoire.</title>
        <authorList>
            <person name="Levesque C.A."/>
            <person name="Brouwer H."/>
            <person name="Cano L."/>
            <person name="Hamilton J.P."/>
            <person name="Holt C."/>
            <person name="Huitema E."/>
            <person name="Raffaele S."/>
            <person name="Robideau G.P."/>
            <person name="Thines M."/>
            <person name="Win J."/>
            <person name="Zerillo M.M."/>
            <person name="Beakes G.W."/>
            <person name="Boore J.L."/>
            <person name="Busam D."/>
            <person name="Dumas B."/>
            <person name="Ferriera S."/>
            <person name="Fuerstenberg S.I."/>
            <person name="Gachon C.M."/>
            <person name="Gaulin E."/>
            <person name="Govers F."/>
            <person name="Grenville-Briggs L."/>
            <person name="Horner N."/>
            <person name="Hostetler J."/>
            <person name="Jiang R.H."/>
            <person name="Johnson J."/>
            <person name="Krajaejun T."/>
            <person name="Lin H."/>
            <person name="Meijer H.J."/>
            <person name="Moore B."/>
            <person name="Morris P."/>
            <person name="Phuntmart V."/>
            <person name="Puiu D."/>
            <person name="Shetty J."/>
            <person name="Stajich J.E."/>
            <person name="Tripathy S."/>
            <person name="Wawra S."/>
            <person name="van West P."/>
            <person name="Whitty B.R."/>
            <person name="Coutinho P.M."/>
            <person name="Henrissat B."/>
            <person name="Martin F."/>
            <person name="Thomas P.D."/>
            <person name="Tyler B.M."/>
            <person name="De Vries R.P."/>
            <person name="Kamoun S."/>
            <person name="Yandell M."/>
            <person name="Tisserat N."/>
            <person name="Buell C.R."/>
        </authorList>
    </citation>
    <scope>NUCLEOTIDE SEQUENCE</scope>
    <source>
        <strain evidence="3">DAOM:BR144</strain>
    </source>
</reference>
<dbReference type="HOGENOM" id="CLU_107828_0_0_1"/>
<dbReference type="VEuPathDB" id="FungiDB:PYU1_G003421"/>
<dbReference type="Proteomes" id="UP000019132">
    <property type="component" value="Unassembled WGS sequence"/>
</dbReference>
<name>K3WEP0_GLOUD</name>
<keyword evidence="3" id="KW-1185">Reference proteome</keyword>
<dbReference type="AlphaFoldDB" id="K3WEP0"/>
<protein>
    <submittedName>
        <fullName evidence="2">Uncharacterized protein</fullName>
    </submittedName>
</protein>
<evidence type="ECO:0000313" key="2">
    <source>
        <dbReference type="EnsemblProtists" id="PYU1_T003431"/>
    </source>
</evidence>
<feature type="region of interest" description="Disordered" evidence="1">
    <location>
        <begin position="81"/>
        <end position="104"/>
    </location>
</feature>
<reference evidence="3" key="2">
    <citation type="submission" date="2010-04" db="EMBL/GenBank/DDBJ databases">
        <authorList>
            <person name="Buell R."/>
            <person name="Hamilton J."/>
            <person name="Hostetler J."/>
        </authorList>
    </citation>
    <scope>NUCLEOTIDE SEQUENCE [LARGE SCALE GENOMIC DNA]</scope>
    <source>
        <strain evidence="3">DAOM:BR144</strain>
    </source>
</reference>
<feature type="compositionally biased region" description="Basic and acidic residues" evidence="1">
    <location>
        <begin position="86"/>
        <end position="98"/>
    </location>
</feature>
<dbReference type="EMBL" id="GL376603">
    <property type="status" value="NOT_ANNOTATED_CDS"/>
    <property type="molecule type" value="Genomic_DNA"/>
</dbReference>
<dbReference type="eggNOG" id="ENOG502S9HZ">
    <property type="taxonomic scope" value="Eukaryota"/>
</dbReference>
<accession>K3WEP0</accession>